<name>A0A0F6RBM2_9GAMM</name>
<accession>A0A0F6RBM2</accession>
<gene>
    <name evidence="3" type="ORF">TQ33_0277</name>
</gene>
<evidence type="ECO:0000313" key="3">
    <source>
        <dbReference type="EMBL" id="AKE51266.1"/>
    </source>
</evidence>
<evidence type="ECO:0000313" key="4">
    <source>
        <dbReference type="Proteomes" id="UP000034071"/>
    </source>
</evidence>
<evidence type="ECO:0000256" key="2">
    <source>
        <dbReference type="SAM" id="SignalP"/>
    </source>
</evidence>
<evidence type="ECO:0000256" key="1">
    <source>
        <dbReference type="SAM" id="MobiDB-lite"/>
    </source>
</evidence>
<dbReference type="KEGG" id="kge:TQ33_0277"/>
<feature type="chain" id="PRO_5002509151" description="Lipoprotein" evidence="2">
    <location>
        <begin position="24"/>
        <end position="171"/>
    </location>
</feature>
<dbReference type="RefSeq" id="WP_046560472.1">
    <property type="nucleotide sequence ID" value="NZ_CP010975.1"/>
</dbReference>
<sequence>MKKLLLPLFIAIPLIACNNQTTAQEQDTKGEQSFKSPGKPSMKVEMDYTVSKERVAVGETVDISVNFTGKQQPSHANLKTTDNMVLHGNTQLNLQKSSGGQAQHKFSVTPMTEGIHLVTVIAEDAQESHKKPFAIRIIAGNKPIEEYLEKNGTLTTDESGEKIISMPAEER</sequence>
<reference evidence="3 4" key="1">
    <citation type="submission" date="2015-02" db="EMBL/GenBank/DDBJ databases">
        <title>Complete genome sequence of Kangiella geojedonensis strain YCS-5T.</title>
        <authorList>
            <person name="Kim K.M."/>
        </authorList>
    </citation>
    <scope>NUCLEOTIDE SEQUENCE [LARGE SCALE GENOMIC DNA]</scope>
    <source>
        <strain evidence="3 4">YCS-5</strain>
    </source>
</reference>
<feature type="region of interest" description="Disordered" evidence="1">
    <location>
        <begin position="149"/>
        <end position="171"/>
    </location>
</feature>
<organism evidence="3 4">
    <name type="scientific">Kangiella geojedonensis</name>
    <dbReference type="NCBI Taxonomy" id="914150"/>
    <lineage>
        <taxon>Bacteria</taxon>
        <taxon>Pseudomonadati</taxon>
        <taxon>Pseudomonadota</taxon>
        <taxon>Gammaproteobacteria</taxon>
        <taxon>Kangiellales</taxon>
        <taxon>Kangiellaceae</taxon>
        <taxon>Kangiella</taxon>
    </lineage>
</organism>
<proteinExistence type="predicted"/>
<evidence type="ECO:0008006" key="5">
    <source>
        <dbReference type="Google" id="ProtNLM"/>
    </source>
</evidence>
<protein>
    <recommendedName>
        <fullName evidence="5">Lipoprotein</fullName>
    </recommendedName>
</protein>
<dbReference type="HOGENOM" id="CLU_1560887_0_0_6"/>
<dbReference type="AlphaFoldDB" id="A0A0F6RBM2"/>
<feature type="signal peptide" evidence="2">
    <location>
        <begin position="1"/>
        <end position="23"/>
    </location>
</feature>
<dbReference type="Proteomes" id="UP000034071">
    <property type="component" value="Chromosome"/>
</dbReference>
<dbReference type="OrthoDB" id="6194085at2"/>
<keyword evidence="2" id="KW-0732">Signal</keyword>
<dbReference type="EMBL" id="CP010975">
    <property type="protein sequence ID" value="AKE51266.1"/>
    <property type="molecule type" value="Genomic_DNA"/>
</dbReference>
<dbReference type="STRING" id="914150.TQ33_0277"/>
<keyword evidence="4" id="KW-1185">Reference proteome</keyword>